<keyword evidence="2" id="KW-1185">Reference proteome</keyword>
<name>A0A445EXG7_ARAHY</name>
<sequence length="232" mass="27069">MPQGMFLSLCPRYVPHTDIVNTIAWLASLRAHRTKPVRDWFLPSSFADHILQLKPVEAILQTYLGRWMPETNELEHVFVPILEPSHSWYMMVLDVKKGKVLALDICRTDENKTRRERNMRTILVVLGQIFRLDRNLPSFHVISPDPTTWGAIEYPPTVPFRPDRDDDTPIWCLYWLQHDGNFNPALLPKKLNEGKVRMRTATNIVNSETNQNKLEVKVNSEMTWREVLRSVA</sequence>
<proteinExistence type="predicted"/>
<dbReference type="InterPro" id="IPR038765">
    <property type="entry name" value="Papain-like_cys_pep_sf"/>
</dbReference>
<dbReference type="SUPFAM" id="SSF54001">
    <property type="entry name" value="Cysteine proteinases"/>
    <property type="match status" value="1"/>
</dbReference>
<evidence type="ECO:0000313" key="2">
    <source>
        <dbReference type="Proteomes" id="UP000289738"/>
    </source>
</evidence>
<dbReference type="Gene3D" id="3.40.395.10">
    <property type="entry name" value="Adenoviral Proteinase, Chain A"/>
    <property type="match status" value="1"/>
</dbReference>
<comment type="caution">
    <text evidence="1">The sequence shown here is derived from an EMBL/GenBank/DDBJ whole genome shotgun (WGS) entry which is preliminary data.</text>
</comment>
<gene>
    <name evidence="1" type="ORF">Ahy_A01g004896</name>
</gene>
<dbReference type="AlphaFoldDB" id="A0A445EXG7"/>
<dbReference type="EMBL" id="SDMP01000001">
    <property type="protein sequence ID" value="RYR80116.1"/>
    <property type="molecule type" value="Genomic_DNA"/>
</dbReference>
<dbReference type="Proteomes" id="UP000289738">
    <property type="component" value="Chromosome A01"/>
</dbReference>
<reference evidence="1 2" key="1">
    <citation type="submission" date="2019-01" db="EMBL/GenBank/DDBJ databases">
        <title>Sequencing of cultivated peanut Arachis hypogaea provides insights into genome evolution and oil improvement.</title>
        <authorList>
            <person name="Chen X."/>
        </authorList>
    </citation>
    <scope>NUCLEOTIDE SEQUENCE [LARGE SCALE GENOMIC DNA]</scope>
    <source>
        <strain evidence="2">cv. Fuhuasheng</strain>
        <tissue evidence="1">Leaves</tissue>
    </source>
</reference>
<organism evidence="1 2">
    <name type="scientific">Arachis hypogaea</name>
    <name type="common">Peanut</name>
    <dbReference type="NCBI Taxonomy" id="3818"/>
    <lineage>
        <taxon>Eukaryota</taxon>
        <taxon>Viridiplantae</taxon>
        <taxon>Streptophyta</taxon>
        <taxon>Embryophyta</taxon>
        <taxon>Tracheophyta</taxon>
        <taxon>Spermatophyta</taxon>
        <taxon>Magnoliopsida</taxon>
        <taxon>eudicotyledons</taxon>
        <taxon>Gunneridae</taxon>
        <taxon>Pentapetalae</taxon>
        <taxon>rosids</taxon>
        <taxon>fabids</taxon>
        <taxon>Fabales</taxon>
        <taxon>Fabaceae</taxon>
        <taxon>Papilionoideae</taxon>
        <taxon>50 kb inversion clade</taxon>
        <taxon>dalbergioids sensu lato</taxon>
        <taxon>Dalbergieae</taxon>
        <taxon>Pterocarpus clade</taxon>
        <taxon>Arachis</taxon>
    </lineage>
</organism>
<evidence type="ECO:0000313" key="1">
    <source>
        <dbReference type="EMBL" id="RYR80116.1"/>
    </source>
</evidence>
<accession>A0A445EXG7</accession>
<evidence type="ECO:0008006" key="3">
    <source>
        <dbReference type="Google" id="ProtNLM"/>
    </source>
</evidence>
<protein>
    <recommendedName>
        <fullName evidence="3">Ubiquitin-like protease family profile domain-containing protein</fullName>
    </recommendedName>
</protein>